<dbReference type="PANTHER" id="PTHR19303">
    <property type="entry name" value="TRANSPOSON"/>
    <property type="match status" value="1"/>
</dbReference>
<evidence type="ECO:0000256" key="1">
    <source>
        <dbReference type="SAM" id="MobiDB-lite"/>
    </source>
</evidence>
<organism evidence="3 4">
    <name type="scientific">Henosepilachna vigintioctopunctata</name>
    <dbReference type="NCBI Taxonomy" id="420089"/>
    <lineage>
        <taxon>Eukaryota</taxon>
        <taxon>Metazoa</taxon>
        <taxon>Ecdysozoa</taxon>
        <taxon>Arthropoda</taxon>
        <taxon>Hexapoda</taxon>
        <taxon>Insecta</taxon>
        <taxon>Pterygota</taxon>
        <taxon>Neoptera</taxon>
        <taxon>Endopterygota</taxon>
        <taxon>Coleoptera</taxon>
        <taxon>Polyphaga</taxon>
        <taxon>Cucujiformia</taxon>
        <taxon>Coccinelloidea</taxon>
        <taxon>Coccinellidae</taxon>
        <taxon>Epilachninae</taxon>
        <taxon>Epilachnini</taxon>
        <taxon>Henosepilachna</taxon>
    </lineage>
</organism>
<dbReference type="Pfam" id="PF03184">
    <property type="entry name" value="DDE_1"/>
    <property type="match status" value="1"/>
</dbReference>
<dbReference type="PANTHER" id="PTHR19303:SF57">
    <property type="entry name" value="HTH CENPB-TYPE DOMAIN-CONTAINING PROTEIN"/>
    <property type="match status" value="1"/>
</dbReference>
<protein>
    <recommendedName>
        <fullName evidence="2">DDE-1 domain-containing protein</fullName>
    </recommendedName>
</protein>
<comment type="caution">
    <text evidence="3">The sequence shown here is derived from an EMBL/GenBank/DDBJ whole genome shotgun (WGS) entry which is preliminary data.</text>
</comment>
<feature type="compositionally biased region" description="Polar residues" evidence="1">
    <location>
        <begin position="275"/>
        <end position="293"/>
    </location>
</feature>
<dbReference type="EMBL" id="JARQZJ010000091">
    <property type="protein sequence ID" value="KAK9883062.1"/>
    <property type="molecule type" value="Genomic_DNA"/>
</dbReference>
<proteinExistence type="predicted"/>
<keyword evidence="4" id="KW-1185">Reference proteome</keyword>
<gene>
    <name evidence="3" type="ORF">WA026_001267</name>
</gene>
<dbReference type="InterPro" id="IPR036397">
    <property type="entry name" value="RNaseH_sf"/>
</dbReference>
<reference evidence="3 4" key="1">
    <citation type="submission" date="2023-03" db="EMBL/GenBank/DDBJ databases">
        <title>Genome insight into feeding habits of ladybird beetles.</title>
        <authorList>
            <person name="Li H.-S."/>
            <person name="Huang Y.-H."/>
            <person name="Pang H."/>
        </authorList>
    </citation>
    <scope>NUCLEOTIDE SEQUENCE [LARGE SCALE GENOMIC DNA]</scope>
    <source>
        <strain evidence="3">SYSU_2023b</strain>
        <tissue evidence="3">Whole body</tissue>
    </source>
</reference>
<dbReference type="GO" id="GO:0003677">
    <property type="term" value="F:DNA binding"/>
    <property type="evidence" value="ECO:0007669"/>
    <property type="project" value="TreeGrafter"/>
</dbReference>
<feature type="compositionally biased region" description="Acidic residues" evidence="1">
    <location>
        <begin position="305"/>
        <end position="322"/>
    </location>
</feature>
<evidence type="ECO:0000259" key="2">
    <source>
        <dbReference type="Pfam" id="PF03184"/>
    </source>
</evidence>
<feature type="region of interest" description="Disordered" evidence="1">
    <location>
        <begin position="262"/>
        <end position="322"/>
    </location>
</feature>
<sequence>MTLANERRRGTKYPERIINSSKASTSVMFAAAADGTILPPYVVYKSMHLYQSWTEGGPKNARYNRTKSGWFDAFCFEDWVLTVALPYLKHNTGRKILIGDNLSSHLSVESVKLCKDNDISFIFLPANSTHLTQPLDVAFFRPLKSTWRQILEEWKKGPGRAEATVPKDKFPTLLKKLCDLLKEENVIAGFKKCGLAPLNRNKVLSMLPKIIDEDVNQNPENIQKDTEAVDNSFKELLQSLRHDQTPNIRKRRTKVNVKPGKSISVEDFVEDEENPQTSHSTGQNPGTSGTKQVQPKKSRKRVEISSEDEDDFSVQDSESSDSSDLDRYMLVKVYGKTKTSFRCYICKVAGLEDDNFVGKFLKRVPQTNKFTITEEESLVSRNDVILKLSSPVSSSSARFKDMLFFKDDLSDFTIY</sequence>
<accession>A0AAW1UHT8</accession>
<dbReference type="AlphaFoldDB" id="A0AAW1UHT8"/>
<dbReference type="Gene3D" id="3.30.420.10">
    <property type="entry name" value="Ribonuclease H-like superfamily/Ribonuclease H"/>
    <property type="match status" value="1"/>
</dbReference>
<dbReference type="InterPro" id="IPR004875">
    <property type="entry name" value="DDE_SF_endonuclease_dom"/>
</dbReference>
<feature type="domain" description="DDE-1" evidence="2">
    <location>
        <begin position="25"/>
        <end position="153"/>
    </location>
</feature>
<dbReference type="InterPro" id="IPR050863">
    <property type="entry name" value="CenT-Element_Derived"/>
</dbReference>
<evidence type="ECO:0000313" key="3">
    <source>
        <dbReference type="EMBL" id="KAK9883062.1"/>
    </source>
</evidence>
<dbReference type="Proteomes" id="UP001431783">
    <property type="component" value="Unassembled WGS sequence"/>
</dbReference>
<evidence type="ECO:0000313" key="4">
    <source>
        <dbReference type="Proteomes" id="UP001431783"/>
    </source>
</evidence>
<name>A0AAW1UHT8_9CUCU</name>
<dbReference type="GO" id="GO:0005634">
    <property type="term" value="C:nucleus"/>
    <property type="evidence" value="ECO:0007669"/>
    <property type="project" value="TreeGrafter"/>
</dbReference>